<evidence type="ECO:0000259" key="3">
    <source>
        <dbReference type="Pfam" id="PF12221"/>
    </source>
</evidence>
<dbReference type="EMBL" id="UINC01161424">
    <property type="protein sequence ID" value="SVD60605.1"/>
    <property type="molecule type" value="Genomic_DNA"/>
</dbReference>
<evidence type="ECO:0000256" key="2">
    <source>
        <dbReference type="SAM" id="Phobius"/>
    </source>
</evidence>
<feature type="transmembrane region" description="Helical" evidence="2">
    <location>
        <begin position="54"/>
        <end position="72"/>
    </location>
</feature>
<proteinExistence type="predicted"/>
<keyword evidence="2" id="KW-0812">Transmembrane</keyword>
<organism evidence="4">
    <name type="scientific">marine metagenome</name>
    <dbReference type="NCBI Taxonomy" id="408172"/>
    <lineage>
        <taxon>unclassified sequences</taxon>
        <taxon>metagenomes</taxon>
        <taxon>ecological metagenomes</taxon>
    </lineage>
</organism>
<gene>
    <name evidence="4" type="ORF">METZ01_LOCUS413459</name>
</gene>
<protein>
    <recommendedName>
        <fullName evidence="3">Menbrane protein HflK N-terminal domain-containing protein</fullName>
    </recommendedName>
</protein>
<feature type="non-terminal residue" evidence="4">
    <location>
        <position position="74"/>
    </location>
</feature>
<reference evidence="4" key="1">
    <citation type="submission" date="2018-05" db="EMBL/GenBank/DDBJ databases">
        <authorList>
            <person name="Lanie J.A."/>
            <person name="Ng W.-L."/>
            <person name="Kazmierczak K.M."/>
            <person name="Andrzejewski T.M."/>
            <person name="Davidsen T.M."/>
            <person name="Wayne K.J."/>
            <person name="Tettelin H."/>
            <person name="Glass J.I."/>
            <person name="Rusch D."/>
            <person name="Podicherti R."/>
            <person name="Tsui H.-C.T."/>
            <person name="Winkler M.E."/>
        </authorList>
    </citation>
    <scope>NUCLEOTIDE SEQUENCE</scope>
</reference>
<dbReference type="InterPro" id="IPR020980">
    <property type="entry name" value="Membrane_HflK_N"/>
</dbReference>
<accession>A0A382WQD6</accession>
<dbReference type="AlphaFoldDB" id="A0A382WQD6"/>
<feature type="region of interest" description="Disordered" evidence="1">
    <location>
        <begin position="1"/>
        <end position="31"/>
    </location>
</feature>
<feature type="domain" description="Menbrane protein HflK N-terminal" evidence="3">
    <location>
        <begin position="8"/>
        <end position="48"/>
    </location>
</feature>
<feature type="compositionally biased region" description="Gly residues" evidence="1">
    <location>
        <begin position="8"/>
        <end position="25"/>
    </location>
</feature>
<name>A0A382WQD6_9ZZZZ</name>
<evidence type="ECO:0000313" key="4">
    <source>
        <dbReference type="EMBL" id="SVD60605.1"/>
    </source>
</evidence>
<dbReference type="Pfam" id="PF12221">
    <property type="entry name" value="HflK_N"/>
    <property type="match status" value="1"/>
</dbReference>
<keyword evidence="2" id="KW-1133">Transmembrane helix</keyword>
<evidence type="ECO:0000256" key="1">
    <source>
        <dbReference type="SAM" id="MobiDB-lite"/>
    </source>
</evidence>
<sequence>MVDDFRGRGGSPWGTPPGGDNGSGKGPRPPDIEALIKNIQEKIKRFFPSGSAGGNKPILFGLIILAIIWALSGL</sequence>
<keyword evidence="2" id="KW-0472">Membrane</keyword>